<feature type="coiled-coil region" evidence="3">
    <location>
        <begin position="288"/>
        <end position="334"/>
    </location>
</feature>
<dbReference type="PROSITE" id="PS00134">
    <property type="entry name" value="TRYPSIN_HIS"/>
    <property type="match status" value="1"/>
</dbReference>
<dbReference type="InterPro" id="IPR043504">
    <property type="entry name" value="Peptidase_S1_PA_chymotrypsin"/>
</dbReference>
<feature type="domain" description="Peptidase S1" evidence="4">
    <location>
        <begin position="23"/>
        <end position="273"/>
    </location>
</feature>
<dbReference type="InterPro" id="IPR009003">
    <property type="entry name" value="Peptidase_S1_PA"/>
</dbReference>
<protein>
    <submittedName>
        <fullName evidence="5">Unannotated protein</fullName>
    </submittedName>
</protein>
<dbReference type="GO" id="GO:0006508">
    <property type="term" value="P:proteolysis"/>
    <property type="evidence" value="ECO:0007669"/>
    <property type="project" value="InterPro"/>
</dbReference>
<evidence type="ECO:0000256" key="1">
    <source>
        <dbReference type="ARBA" id="ARBA00007664"/>
    </source>
</evidence>
<evidence type="ECO:0000256" key="2">
    <source>
        <dbReference type="ARBA" id="ARBA00023157"/>
    </source>
</evidence>
<organism evidence="5">
    <name type="scientific">freshwater metagenome</name>
    <dbReference type="NCBI Taxonomy" id="449393"/>
    <lineage>
        <taxon>unclassified sequences</taxon>
        <taxon>metagenomes</taxon>
        <taxon>ecological metagenomes</taxon>
    </lineage>
</organism>
<name>A0A6J6F034_9ZZZZ</name>
<keyword evidence="3" id="KW-0175">Coiled coil</keyword>
<dbReference type="InterPro" id="IPR018114">
    <property type="entry name" value="TRYPSIN_HIS"/>
</dbReference>
<evidence type="ECO:0000313" key="5">
    <source>
        <dbReference type="EMBL" id="CAB4578248.1"/>
    </source>
</evidence>
<dbReference type="Pfam" id="PF00089">
    <property type="entry name" value="Trypsin"/>
    <property type="match status" value="1"/>
</dbReference>
<dbReference type="SMART" id="SM00020">
    <property type="entry name" value="Tryp_SPc"/>
    <property type="match status" value="1"/>
</dbReference>
<dbReference type="EMBL" id="CAEZTL010000152">
    <property type="protein sequence ID" value="CAB4578248.1"/>
    <property type="molecule type" value="Genomic_DNA"/>
</dbReference>
<evidence type="ECO:0000256" key="3">
    <source>
        <dbReference type="SAM" id="Coils"/>
    </source>
</evidence>
<dbReference type="AlphaFoldDB" id="A0A6J6F034"/>
<dbReference type="InterPro" id="IPR001254">
    <property type="entry name" value="Trypsin_dom"/>
</dbReference>
<proteinExistence type="inferred from homology"/>
<dbReference type="PANTHER" id="PTHR24276">
    <property type="entry name" value="POLYSERASE-RELATED"/>
    <property type="match status" value="1"/>
</dbReference>
<comment type="similarity">
    <text evidence="1">Belongs to the peptidase S1 family.</text>
</comment>
<reference evidence="5" key="1">
    <citation type="submission" date="2020-05" db="EMBL/GenBank/DDBJ databases">
        <authorList>
            <person name="Chiriac C."/>
            <person name="Salcher M."/>
            <person name="Ghai R."/>
            <person name="Kavagutti S V."/>
        </authorList>
    </citation>
    <scope>NUCLEOTIDE SEQUENCE</scope>
</reference>
<dbReference type="Gene3D" id="2.40.10.10">
    <property type="entry name" value="Trypsin-like serine proteases"/>
    <property type="match status" value="1"/>
</dbReference>
<dbReference type="PANTHER" id="PTHR24276:SF98">
    <property type="entry name" value="FI18310P1-RELATED"/>
    <property type="match status" value="1"/>
</dbReference>
<dbReference type="GO" id="GO:0004252">
    <property type="term" value="F:serine-type endopeptidase activity"/>
    <property type="evidence" value="ECO:0007669"/>
    <property type="project" value="InterPro"/>
</dbReference>
<dbReference type="PROSITE" id="PS50240">
    <property type="entry name" value="TRYPSIN_DOM"/>
    <property type="match status" value="1"/>
</dbReference>
<accession>A0A6J6F034</accession>
<gene>
    <name evidence="5" type="ORF">UFOPK1683_01084</name>
</gene>
<dbReference type="InterPro" id="IPR050430">
    <property type="entry name" value="Peptidase_S1"/>
</dbReference>
<dbReference type="PRINTS" id="PR00722">
    <property type="entry name" value="CHYMOTRYPSIN"/>
</dbReference>
<evidence type="ECO:0000259" key="4">
    <source>
        <dbReference type="PROSITE" id="PS50240"/>
    </source>
</evidence>
<keyword evidence="2" id="KW-1015">Disulfide bond</keyword>
<dbReference type="SUPFAM" id="SSF50494">
    <property type="entry name" value="Trypsin-like serine proteases"/>
    <property type="match status" value="1"/>
</dbReference>
<sequence length="368" mass="40366">MKFKVAALTFVLLAVPLTPANSIINGTPAVGSDFVVTMLFGDEKPTSHCTGAYLRPRVVVTAAHCVISQGARAPQLTRPIQDWYVSQTGLDWQSSDAKSSKVKVLKIWTDPDYFNRWEPDKGLRETQVNDVAFLFLEQELKGPTLSRAANREEIESFRKGQGRAFHLGYGCIGENWENRKNNDGRPYLSEDIIGTNMGSSSTPIWDRFLFAQYPAGKGEVCSGDSGSPLLMKKGEEVLYVGTIFAGGNGPNGIKYAATTVLWPFVPALDEAYSKFLIEDAQNRELKAKQEAEAKVAVELKAKQEIEAAAELKAKQEAEAKAAAELKAKQEAEAKATVKKITITCTRGKLTKKVTTLKPKCPAGYKLKK</sequence>
<dbReference type="InterPro" id="IPR001314">
    <property type="entry name" value="Peptidase_S1A"/>
</dbReference>